<dbReference type="AlphaFoldDB" id="A0A1H9F3U9"/>
<protein>
    <submittedName>
        <fullName evidence="6">Muramoyltetrapeptide carboxypeptidase LdcA (Peptidoglycan recycling)</fullName>
    </submittedName>
</protein>
<feature type="region of interest" description="Disordered" evidence="3">
    <location>
        <begin position="174"/>
        <end position="203"/>
    </location>
</feature>
<keyword evidence="6" id="KW-0645">Protease</keyword>
<dbReference type="SUPFAM" id="SSF141986">
    <property type="entry name" value="LD-carboxypeptidase A C-terminal domain-like"/>
    <property type="match status" value="1"/>
</dbReference>
<proteinExistence type="inferred from homology"/>
<dbReference type="InterPro" id="IPR040449">
    <property type="entry name" value="Peptidase_S66_N"/>
</dbReference>
<dbReference type="Gene3D" id="3.40.50.10740">
    <property type="entry name" value="Class I glutamine amidotransferase-like"/>
    <property type="match status" value="1"/>
</dbReference>
<keyword evidence="2" id="KW-0378">Hydrolase</keyword>
<dbReference type="InterPro" id="IPR003507">
    <property type="entry name" value="S66_fam"/>
</dbReference>
<dbReference type="SUPFAM" id="SSF52317">
    <property type="entry name" value="Class I glutamine amidotransferase-like"/>
    <property type="match status" value="1"/>
</dbReference>
<name>A0A1H9F3U9_9EURY</name>
<dbReference type="InterPro" id="IPR040921">
    <property type="entry name" value="Peptidase_S66C"/>
</dbReference>
<dbReference type="Pfam" id="PF02016">
    <property type="entry name" value="Peptidase_S66"/>
    <property type="match status" value="1"/>
</dbReference>
<dbReference type="InterPro" id="IPR027478">
    <property type="entry name" value="LdcA_N"/>
</dbReference>
<evidence type="ECO:0000259" key="5">
    <source>
        <dbReference type="Pfam" id="PF17676"/>
    </source>
</evidence>
<reference evidence="7" key="1">
    <citation type="submission" date="2016-10" db="EMBL/GenBank/DDBJ databases">
        <authorList>
            <person name="Varghese N."/>
            <person name="Submissions S."/>
        </authorList>
    </citation>
    <scope>NUCLEOTIDE SEQUENCE [LARGE SCALE GENOMIC DNA]</scope>
    <source>
        <strain evidence="7">DSM 25055</strain>
    </source>
</reference>
<evidence type="ECO:0000256" key="2">
    <source>
        <dbReference type="ARBA" id="ARBA00022801"/>
    </source>
</evidence>
<organism evidence="6 7">
    <name type="scientific">Natrinema salaciae</name>
    <dbReference type="NCBI Taxonomy" id="1186196"/>
    <lineage>
        <taxon>Archaea</taxon>
        <taxon>Methanobacteriati</taxon>
        <taxon>Methanobacteriota</taxon>
        <taxon>Stenosarchaea group</taxon>
        <taxon>Halobacteria</taxon>
        <taxon>Halobacteriales</taxon>
        <taxon>Natrialbaceae</taxon>
        <taxon>Natrinema</taxon>
    </lineage>
</organism>
<accession>A0A1H9F3U9</accession>
<feature type="compositionally biased region" description="Acidic residues" evidence="3">
    <location>
        <begin position="174"/>
        <end position="187"/>
    </location>
</feature>
<gene>
    <name evidence="6" type="ORF">SAMN04489841_1460</name>
</gene>
<comment type="similarity">
    <text evidence="1">Belongs to the peptidase S66 family.</text>
</comment>
<dbReference type="GO" id="GO:0004180">
    <property type="term" value="F:carboxypeptidase activity"/>
    <property type="evidence" value="ECO:0007669"/>
    <property type="project" value="UniProtKB-KW"/>
</dbReference>
<dbReference type="PANTHER" id="PTHR30237">
    <property type="entry name" value="MURAMOYLTETRAPEPTIDE CARBOXYPEPTIDASE"/>
    <property type="match status" value="1"/>
</dbReference>
<dbReference type="OrthoDB" id="182126at2157"/>
<dbReference type="Proteomes" id="UP000199114">
    <property type="component" value="Unassembled WGS sequence"/>
</dbReference>
<dbReference type="InterPro" id="IPR027461">
    <property type="entry name" value="Carboxypeptidase_A_C_sf"/>
</dbReference>
<dbReference type="CDD" id="cd07062">
    <property type="entry name" value="Peptidase_S66_mccF_like"/>
    <property type="match status" value="1"/>
</dbReference>
<feature type="domain" description="LD-carboxypeptidase C-terminal" evidence="5">
    <location>
        <begin position="210"/>
        <end position="340"/>
    </location>
</feature>
<dbReference type="Pfam" id="PF17676">
    <property type="entry name" value="Peptidase_S66C"/>
    <property type="match status" value="1"/>
</dbReference>
<keyword evidence="7" id="KW-1185">Reference proteome</keyword>
<dbReference type="STRING" id="1186196.SAMN04489841_1460"/>
<evidence type="ECO:0000259" key="4">
    <source>
        <dbReference type="Pfam" id="PF02016"/>
    </source>
</evidence>
<evidence type="ECO:0000256" key="1">
    <source>
        <dbReference type="ARBA" id="ARBA00010233"/>
    </source>
</evidence>
<dbReference type="Gene3D" id="3.50.30.60">
    <property type="entry name" value="LD-carboxypeptidase A C-terminal domain-like"/>
    <property type="match status" value="1"/>
</dbReference>
<keyword evidence="6" id="KW-0121">Carboxypeptidase</keyword>
<feature type="domain" description="LD-carboxypeptidase N-terminal" evidence="4">
    <location>
        <begin position="16"/>
        <end position="135"/>
    </location>
</feature>
<evidence type="ECO:0000256" key="3">
    <source>
        <dbReference type="SAM" id="MobiDB-lite"/>
    </source>
</evidence>
<dbReference type="RefSeq" id="WP_090615580.1">
    <property type="nucleotide sequence ID" value="NZ_FOFD01000002.1"/>
</dbReference>
<dbReference type="InterPro" id="IPR029062">
    <property type="entry name" value="Class_I_gatase-like"/>
</dbReference>
<dbReference type="EMBL" id="FOFD01000002">
    <property type="protein sequence ID" value="SEQ32557.1"/>
    <property type="molecule type" value="Genomic_DNA"/>
</dbReference>
<evidence type="ECO:0000313" key="6">
    <source>
        <dbReference type="EMBL" id="SEQ32557.1"/>
    </source>
</evidence>
<sequence length="350" mass="39052">MSAFVTPPPLERGDEVAIIAPSSNAAPEFPHVYELGLERLREVFDLEPVEYPTASKDDEYLSAHPEARARDVMDAFENPDVGGVIAVIGGNDQIRVLDHLDPDVLRANPTRFYGYSDNTNLAMYLWNLGIGSYYGPCILTELAMDGHLFDHTVEYAERAFFAESFGEIEPAAEFTDEPGDWADPDSLEEPRQTEPNPGWRWAGGDDPVAGRVWGGCLEILEQQFLADQFLPAQSDLEGTILALETSEEVPEPTWVARVLEGLGNRGVLERFDGVLVGRPAARSHHEERSPEARETYRDRQRDAISTAFERYNPEAPLVFDVDFGHTWPTTPIPIGGHAEIDPRTETIQFQ</sequence>
<evidence type="ECO:0000313" key="7">
    <source>
        <dbReference type="Proteomes" id="UP000199114"/>
    </source>
</evidence>
<dbReference type="PANTHER" id="PTHR30237:SF4">
    <property type="entry name" value="LD-CARBOXYPEPTIDASE C-TERMINAL DOMAIN-CONTAINING PROTEIN"/>
    <property type="match status" value="1"/>
</dbReference>
<dbReference type="PIRSF" id="PIRSF028757">
    <property type="entry name" value="LD-carboxypeptidase"/>
    <property type="match status" value="1"/>
</dbReference>